<dbReference type="SUPFAM" id="SSF51735">
    <property type="entry name" value="NAD(P)-binding Rossmann-fold domains"/>
    <property type="match status" value="1"/>
</dbReference>
<dbReference type="Gene3D" id="3.40.50.720">
    <property type="entry name" value="NAD(P)-binding Rossmann-like Domain"/>
    <property type="match status" value="1"/>
</dbReference>
<proteinExistence type="predicted"/>
<dbReference type="UniPathway" id="UPA00315">
    <property type="reaction ID" value="UER00080"/>
</dbReference>
<dbReference type="GO" id="GO:0048269">
    <property type="term" value="C:methionine adenosyltransferase complex"/>
    <property type="evidence" value="ECO:0007669"/>
    <property type="project" value="TreeGrafter"/>
</dbReference>
<evidence type="ECO:0000313" key="3">
    <source>
        <dbReference type="Proteomes" id="UP000184255"/>
    </source>
</evidence>
<dbReference type="InterPro" id="IPR029903">
    <property type="entry name" value="RmlD-like-bd"/>
</dbReference>
<dbReference type="FunFam" id="3.40.50.720:FF:000357">
    <property type="entry name" value="Methionine adenosyltransferase 2 subunit beta"/>
    <property type="match status" value="1"/>
</dbReference>
<accession>A0A1L7T0X7</accession>
<protein>
    <submittedName>
        <fullName evidence="2">Related to methionine adenosyltransferase regulatory beta subunit</fullName>
    </submittedName>
</protein>
<gene>
    <name evidence="2" type="ORF">FMAN_04640</name>
</gene>
<dbReference type="AlphaFoldDB" id="A0A1L7T0X7"/>
<evidence type="ECO:0000259" key="1">
    <source>
        <dbReference type="Pfam" id="PF04321"/>
    </source>
</evidence>
<reference evidence="3" key="1">
    <citation type="journal article" date="2016" name="Genome Biol. Evol.">
        <title>Comparative 'omics' of the Fusarium fujikuroi species complex highlights differences in genetic potential and metabolite synthesis.</title>
        <authorList>
            <person name="Niehaus E.-M."/>
            <person name="Muensterkoetter M."/>
            <person name="Proctor R.H."/>
            <person name="Brown D.W."/>
            <person name="Sharon A."/>
            <person name="Idan Y."/>
            <person name="Oren-Young L."/>
            <person name="Sieber C.M."/>
            <person name="Novak O."/>
            <person name="Pencik A."/>
            <person name="Tarkowska D."/>
            <person name="Hromadova K."/>
            <person name="Freeman S."/>
            <person name="Maymon M."/>
            <person name="Elazar M."/>
            <person name="Youssef S.A."/>
            <person name="El-Shabrawy E.S.M."/>
            <person name="Shalaby A.B.A."/>
            <person name="Houterman P."/>
            <person name="Brock N.L."/>
            <person name="Burkhardt I."/>
            <person name="Tsavkelova E.A."/>
            <person name="Dickschat J.S."/>
            <person name="Galuszka P."/>
            <person name="Gueldener U."/>
            <person name="Tudzynski B."/>
        </authorList>
    </citation>
    <scope>NUCLEOTIDE SEQUENCE [LARGE SCALE GENOMIC DNA]</scope>
    <source>
        <strain evidence="3">MRC7560</strain>
    </source>
</reference>
<sequence length="345" mass="38134">MSERTVLITGATGLLGREVATTFGLKNWNVKGTGYSRADGINTFKVNLSNETEVGEFLDETKPQVIVHCAAQRFPDKVDKDPEGARELNVAASKALAKLAADRDIFVIYISTDYVFPGTPGDAPYEANAKPQPTNLYGQTKLDGERAVLDTLKLVGKEGLGVVLRVPVLYGNAETPAESAVNVLMDALWKAQTQGAEISMDHWAIRYPTNTEDIGFKTTVSFGRVLPKLFEGKQVRNKISLTLSTDISVKYLDTPTEERSCLPQILQFSSEDRMTKYEIVTLFAEIMGLSTEGIKPNTEGNDPNASVQRPYDCHLSTKALKDLGIDVSTCDFKGWWRREVRAFRK</sequence>
<comment type="caution">
    <text evidence="2">The sequence shown here is derived from an EMBL/GenBank/DDBJ whole genome shotgun (WGS) entry which is preliminary data.</text>
</comment>
<dbReference type="GO" id="GO:0048270">
    <property type="term" value="F:methionine adenosyltransferase regulator activity"/>
    <property type="evidence" value="ECO:0007669"/>
    <property type="project" value="TreeGrafter"/>
</dbReference>
<dbReference type="InterPro" id="IPR005913">
    <property type="entry name" value="dTDP_dehydrorham_reduct"/>
</dbReference>
<feature type="domain" description="RmlD-like substrate binding" evidence="1">
    <location>
        <begin position="5"/>
        <end position="214"/>
    </location>
</feature>
<dbReference type="Proteomes" id="UP000184255">
    <property type="component" value="Unassembled WGS sequence"/>
</dbReference>
<organism evidence="2 3">
    <name type="scientific">Fusarium mangiferae</name>
    <name type="common">Mango malformation disease fungus</name>
    <dbReference type="NCBI Taxonomy" id="192010"/>
    <lineage>
        <taxon>Eukaryota</taxon>
        <taxon>Fungi</taxon>
        <taxon>Dikarya</taxon>
        <taxon>Ascomycota</taxon>
        <taxon>Pezizomycotina</taxon>
        <taxon>Sordariomycetes</taxon>
        <taxon>Hypocreomycetidae</taxon>
        <taxon>Hypocreales</taxon>
        <taxon>Nectriaceae</taxon>
        <taxon>Fusarium</taxon>
        <taxon>Fusarium fujikuroi species complex</taxon>
    </lineage>
</organism>
<dbReference type="InterPro" id="IPR036291">
    <property type="entry name" value="NAD(P)-bd_dom_sf"/>
</dbReference>
<dbReference type="PANTHER" id="PTHR10491:SF4">
    <property type="entry name" value="METHIONINE ADENOSYLTRANSFERASE 2 SUBUNIT BETA"/>
    <property type="match status" value="1"/>
</dbReference>
<dbReference type="Pfam" id="PF04321">
    <property type="entry name" value="RmlD_sub_bind"/>
    <property type="match status" value="1"/>
</dbReference>
<dbReference type="GeneID" id="65083910"/>
<dbReference type="EMBL" id="FCQH01000003">
    <property type="protein sequence ID" value="CVK88897.1"/>
    <property type="molecule type" value="Genomic_DNA"/>
</dbReference>
<dbReference type="PANTHER" id="PTHR10491">
    <property type="entry name" value="DTDP-4-DEHYDRORHAMNOSE REDUCTASE"/>
    <property type="match status" value="1"/>
</dbReference>
<dbReference type="VEuPathDB" id="FungiDB:FMAN_04640"/>
<dbReference type="GO" id="GO:0016740">
    <property type="term" value="F:transferase activity"/>
    <property type="evidence" value="ECO:0007669"/>
    <property type="project" value="UniProtKB-KW"/>
</dbReference>
<dbReference type="RefSeq" id="XP_041679472.1">
    <property type="nucleotide sequence ID" value="XM_041828628.1"/>
</dbReference>
<dbReference type="CDD" id="cd05254">
    <property type="entry name" value="dTDP_HR_like_SDR_e"/>
    <property type="match status" value="1"/>
</dbReference>
<name>A0A1L7T0X7_FUSMA</name>
<evidence type="ECO:0000313" key="2">
    <source>
        <dbReference type="EMBL" id="CVK88897.1"/>
    </source>
</evidence>
<keyword evidence="3" id="KW-1185">Reference proteome</keyword>
<dbReference type="GO" id="GO:0006556">
    <property type="term" value="P:S-adenosylmethionine biosynthetic process"/>
    <property type="evidence" value="ECO:0007669"/>
    <property type="project" value="UniProtKB-UniPathway"/>
</dbReference>